<dbReference type="PANTHER" id="PTHR36113">
    <property type="entry name" value="LYASE, PUTATIVE-RELATED-RELATED"/>
    <property type="match status" value="1"/>
</dbReference>
<gene>
    <name evidence="2" type="ORF">QU24_25615</name>
</gene>
<name>A0A0B1R2D4_9GAMM</name>
<dbReference type="RefSeq" id="WP_039337015.1">
    <property type="nucleotide sequence ID" value="NZ_JTJJ01000148.1"/>
</dbReference>
<organism evidence="2 3">
    <name type="scientific">Pantoea rodasii</name>
    <dbReference type="NCBI Taxonomy" id="1076549"/>
    <lineage>
        <taxon>Bacteria</taxon>
        <taxon>Pseudomonadati</taxon>
        <taxon>Pseudomonadota</taxon>
        <taxon>Gammaproteobacteria</taxon>
        <taxon>Enterobacterales</taxon>
        <taxon>Erwiniaceae</taxon>
        <taxon>Pantoea</taxon>
    </lineage>
</organism>
<evidence type="ECO:0000259" key="1">
    <source>
        <dbReference type="PROSITE" id="PS51819"/>
    </source>
</evidence>
<dbReference type="InterPro" id="IPR037523">
    <property type="entry name" value="VOC_core"/>
</dbReference>
<protein>
    <submittedName>
        <fullName evidence="2">Bleomycin resistance protein</fullName>
    </submittedName>
</protein>
<dbReference type="SUPFAM" id="SSF54593">
    <property type="entry name" value="Glyoxalase/Bleomycin resistance protein/Dihydroxybiphenyl dioxygenase"/>
    <property type="match status" value="1"/>
</dbReference>
<feature type="domain" description="VOC" evidence="1">
    <location>
        <begin position="2"/>
        <end position="127"/>
    </location>
</feature>
<dbReference type="EMBL" id="JTJJ01000148">
    <property type="protein sequence ID" value="KHJ65240.1"/>
    <property type="molecule type" value="Genomic_DNA"/>
</dbReference>
<evidence type="ECO:0000313" key="3">
    <source>
        <dbReference type="Proteomes" id="UP000030853"/>
    </source>
</evidence>
<dbReference type="Gene3D" id="3.10.180.10">
    <property type="entry name" value="2,3-Dihydroxybiphenyl 1,2-Dioxygenase, domain 1"/>
    <property type="match status" value="1"/>
</dbReference>
<dbReference type="InterPro" id="IPR029068">
    <property type="entry name" value="Glyas_Bleomycin-R_OHBP_Dase"/>
</dbReference>
<sequence>MKIAHVAVWTTQLDAQKKFWRDYFGGMANDLYISKNRPGFRSYFIRLHEGPTIELMSLDGLEKGPNGKELTGWAHIAITVGSRQQVDDLASMAAEQHILVSPPRVTGDGYYEAVMRDPDGNLIEIVS</sequence>
<dbReference type="AlphaFoldDB" id="A0A0B1R2D4"/>
<evidence type="ECO:0000313" key="2">
    <source>
        <dbReference type="EMBL" id="KHJ65240.1"/>
    </source>
</evidence>
<dbReference type="InterPro" id="IPR051332">
    <property type="entry name" value="Fosfomycin_Res_Enzymes"/>
</dbReference>
<proteinExistence type="predicted"/>
<dbReference type="PROSITE" id="PS51819">
    <property type="entry name" value="VOC"/>
    <property type="match status" value="1"/>
</dbReference>
<accession>A0A0B1R2D4</accession>
<dbReference type="Pfam" id="PF00903">
    <property type="entry name" value="Glyoxalase"/>
    <property type="match status" value="1"/>
</dbReference>
<dbReference type="PANTHER" id="PTHR36113:SF1">
    <property type="entry name" value="GLYOXALASE_BLEOMYCIN RESISTANCE PROTEIN_DIOXYGENASE"/>
    <property type="match status" value="1"/>
</dbReference>
<dbReference type="Proteomes" id="UP000030853">
    <property type="component" value="Unassembled WGS sequence"/>
</dbReference>
<reference evidence="2 3" key="1">
    <citation type="submission" date="2014-11" db="EMBL/GenBank/DDBJ databases">
        <title>Genome sequencing of Pantoea rodasii ND03.</title>
        <authorList>
            <person name="Muhamad Yunos N.Y."/>
            <person name="Chan K.-G."/>
        </authorList>
    </citation>
    <scope>NUCLEOTIDE SEQUENCE [LARGE SCALE GENOMIC DNA]</scope>
    <source>
        <strain evidence="2 3">ND03</strain>
    </source>
</reference>
<comment type="caution">
    <text evidence="2">The sequence shown here is derived from an EMBL/GenBank/DDBJ whole genome shotgun (WGS) entry which is preliminary data.</text>
</comment>
<dbReference type="InterPro" id="IPR004360">
    <property type="entry name" value="Glyas_Fos-R_dOase_dom"/>
</dbReference>